<gene>
    <name evidence="2" type="ORF">M9Y10_012278</name>
</gene>
<evidence type="ECO:0000313" key="3">
    <source>
        <dbReference type="Proteomes" id="UP001470230"/>
    </source>
</evidence>
<comment type="caution">
    <text evidence="2">The sequence shown here is derived from an EMBL/GenBank/DDBJ whole genome shotgun (WGS) entry which is preliminary data.</text>
</comment>
<dbReference type="EMBL" id="JAPFFF010000018">
    <property type="protein sequence ID" value="KAK8860613.1"/>
    <property type="molecule type" value="Genomic_DNA"/>
</dbReference>
<name>A0ABR2IC45_9EUKA</name>
<sequence>MSNHQDKEIKIDPEDVKYFNGCCKELNDLNTVISKLEFDESMQLMNMFHFFSNLNDDQLIIESLKDKLQDISENIQFIHLDLNSPFNPIDTYCKNIYPFYEEMCKARDELDTVLNTPLGPREAAFLLNSIIQYRNDSNPFLLDLPVLVPGFSPERFNESLKTLKDCLNEKTEINEEKNDFNAIITDIQNLIIDCPYDEKESFLPFSKFYLYILDPSNFSILEKYFDKFVNHYFNIYTTSNPILETFYSKPFRKINNSLISAIKKVIPQISDDKLQKVVTVIDRKLVLKFVNFYKKNSKPYNINYEDAYECHSLEELERYEATQFIKSLNANNIEILFDSKYIYISNLIVKYCQVISKNIIDVFEAIYSDANSSKIFKNVVRVLNIFYNFQNKAHFFYPQFAVHESENLKKAFNKGRKDMNGRATIFTRDYFLSDDSAEIEKLFANFQIEFLGMIDENVINKISYNNRFLFSYIHGFLSTFCEKLPRNITNSKDDNISICWKWVDRFCVIFHFNNNRFLFDGEEPFCGSENWKILSEYPKNANIPKPKQECYKDFQSIIHKVIGE</sequence>
<keyword evidence="1" id="KW-0175">Coiled coil</keyword>
<protein>
    <recommendedName>
        <fullName evidence="4">DH domain-containing protein</fullName>
    </recommendedName>
</protein>
<dbReference type="Proteomes" id="UP001470230">
    <property type="component" value="Unassembled WGS sequence"/>
</dbReference>
<keyword evidence="3" id="KW-1185">Reference proteome</keyword>
<evidence type="ECO:0000313" key="2">
    <source>
        <dbReference type="EMBL" id="KAK8860613.1"/>
    </source>
</evidence>
<organism evidence="2 3">
    <name type="scientific">Tritrichomonas musculus</name>
    <dbReference type="NCBI Taxonomy" id="1915356"/>
    <lineage>
        <taxon>Eukaryota</taxon>
        <taxon>Metamonada</taxon>
        <taxon>Parabasalia</taxon>
        <taxon>Tritrichomonadida</taxon>
        <taxon>Tritrichomonadidae</taxon>
        <taxon>Tritrichomonas</taxon>
    </lineage>
</organism>
<evidence type="ECO:0008006" key="4">
    <source>
        <dbReference type="Google" id="ProtNLM"/>
    </source>
</evidence>
<feature type="coiled-coil region" evidence="1">
    <location>
        <begin position="54"/>
        <end position="81"/>
    </location>
</feature>
<proteinExistence type="predicted"/>
<reference evidence="2 3" key="1">
    <citation type="submission" date="2024-04" db="EMBL/GenBank/DDBJ databases">
        <title>Tritrichomonas musculus Genome.</title>
        <authorList>
            <person name="Alves-Ferreira E."/>
            <person name="Grigg M."/>
            <person name="Lorenzi H."/>
            <person name="Galac M."/>
        </authorList>
    </citation>
    <scope>NUCLEOTIDE SEQUENCE [LARGE SCALE GENOMIC DNA]</scope>
    <source>
        <strain evidence="2 3">EAF2021</strain>
    </source>
</reference>
<accession>A0ABR2IC45</accession>
<evidence type="ECO:0000256" key="1">
    <source>
        <dbReference type="SAM" id="Coils"/>
    </source>
</evidence>